<dbReference type="Proteomes" id="UP000019277">
    <property type="component" value="Unassembled WGS sequence"/>
</dbReference>
<dbReference type="AlphaFoldDB" id="W7ISD5"/>
<reference evidence="1 2" key="1">
    <citation type="journal article" date="2014" name="Genome Announc.">
        <title>Draft Genome Sequence of the Antitrypanosomally Active Sponge-Associated Bacterium Actinokineospora sp. Strain EG49.</title>
        <authorList>
            <person name="Harjes J."/>
            <person name="Ryu T."/>
            <person name="Abdelmohsen U.R."/>
            <person name="Moitinho-Silva L."/>
            <person name="Horn H."/>
            <person name="Ravasi T."/>
            <person name="Hentschel U."/>
        </authorList>
    </citation>
    <scope>NUCLEOTIDE SEQUENCE [LARGE SCALE GENOMIC DNA]</scope>
    <source>
        <strain evidence="1 2">EG49</strain>
    </source>
</reference>
<dbReference type="PANTHER" id="PTHR34861">
    <property type="match status" value="1"/>
</dbReference>
<dbReference type="STRING" id="909613.UO65_5100"/>
<dbReference type="Gene3D" id="3.50.30.50">
    <property type="entry name" value="Putative cyclase"/>
    <property type="match status" value="1"/>
</dbReference>
<evidence type="ECO:0000313" key="2">
    <source>
        <dbReference type="Proteomes" id="UP000019277"/>
    </source>
</evidence>
<dbReference type="InterPro" id="IPR037175">
    <property type="entry name" value="KFase_sf"/>
</dbReference>
<keyword evidence="1" id="KW-0378">Hydrolase</keyword>
<dbReference type="PATRIC" id="fig|909613.9.peg.5096"/>
<organism evidence="1 2">
    <name type="scientific">Actinokineospora spheciospongiae</name>
    <dbReference type="NCBI Taxonomy" id="909613"/>
    <lineage>
        <taxon>Bacteria</taxon>
        <taxon>Bacillati</taxon>
        <taxon>Actinomycetota</taxon>
        <taxon>Actinomycetes</taxon>
        <taxon>Pseudonocardiales</taxon>
        <taxon>Pseudonocardiaceae</taxon>
        <taxon>Actinokineospora</taxon>
    </lineage>
</organism>
<dbReference type="eggNOG" id="COG1878">
    <property type="taxonomic scope" value="Bacteria"/>
</dbReference>
<proteinExistence type="predicted"/>
<dbReference type="EMBL" id="AYXG01000196">
    <property type="protein sequence ID" value="EWC59632.1"/>
    <property type="molecule type" value="Genomic_DNA"/>
</dbReference>
<gene>
    <name evidence="1" type="ORF">UO65_5100</name>
</gene>
<dbReference type="SUPFAM" id="SSF102198">
    <property type="entry name" value="Putative cyclase"/>
    <property type="match status" value="1"/>
</dbReference>
<dbReference type="OrthoDB" id="7067800at2"/>
<dbReference type="RefSeq" id="WP_084176247.1">
    <property type="nucleotide sequence ID" value="NZ_AYXG01000196.1"/>
</dbReference>
<dbReference type="GO" id="GO:0019441">
    <property type="term" value="P:L-tryptophan catabolic process to kynurenine"/>
    <property type="evidence" value="ECO:0007669"/>
    <property type="project" value="InterPro"/>
</dbReference>
<dbReference type="PANTHER" id="PTHR34861:SF10">
    <property type="entry name" value="CYCLASE"/>
    <property type="match status" value="1"/>
</dbReference>
<comment type="caution">
    <text evidence="1">The sequence shown here is derived from an EMBL/GenBank/DDBJ whole genome shotgun (WGS) entry which is preliminary data.</text>
</comment>
<protein>
    <submittedName>
        <fullName evidence="1">Kynurenine formamidase, bacterial</fullName>
        <ecNumber evidence="1">3.5.1.9</ecNumber>
    </submittedName>
</protein>
<name>W7ISD5_9PSEU</name>
<accession>W7ISD5</accession>
<sequence>MTPRTELGPSAVSTWLAAVLDGAPAVFDLGRPLYRGMPQSPNHPPYWHTLPRRHGDAVRADGGSAAADHISLGTHVGTHIDAFSHVSHEGRLLGGVDAQETQRGGSMRELGAETIEPMFRRGVLFDVPAVLGADCCDPGYEITPDDLERCERRHGARLGAGEVALIRSGWGARFDSPDPRDFIGHDSGVPGVGEAGARWLADRGAHAVGADTIAFECLPPGRGHALLPAHRVLLVESGVHIIETMDLEGLAAAGAHEFLFVLAPLKLVGATGSPVRPLAVVAGGGR</sequence>
<evidence type="ECO:0000313" key="1">
    <source>
        <dbReference type="EMBL" id="EWC59632.1"/>
    </source>
</evidence>
<dbReference type="EC" id="3.5.1.9" evidence="1"/>
<dbReference type="GO" id="GO:0004061">
    <property type="term" value="F:arylformamidase activity"/>
    <property type="evidence" value="ECO:0007669"/>
    <property type="project" value="UniProtKB-EC"/>
</dbReference>
<dbReference type="InterPro" id="IPR007325">
    <property type="entry name" value="KFase/CYL"/>
</dbReference>
<accession>A0A8E2X9P5</accession>
<dbReference type="Pfam" id="PF04199">
    <property type="entry name" value="Cyclase"/>
    <property type="match status" value="1"/>
</dbReference>
<keyword evidence="2" id="KW-1185">Reference proteome</keyword>